<feature type="domain" description="DUF8040" evidence="2">
    <location>
        <begin position="90"/>
        <end position="186"/>
    </location>
</feature>
<evidence type="ECO:0000256" key="1">
    <source>
        <dbReference type="SAM" id="MobiDB-lite"/>
    </source>
</evidence>
<protein>
    <submittedName>
        <fullName evidence="3">Protein ALP1-like</fullName>
    </submittedName>
</protein>
<evidence type="ECO:0000313" key="4">
    <source>
        <dbReference type="Proteomes" id="UP000634136"/>
    </source>
</evidence>
<keyword evidence="4" id="KW-1185">Reference proteome</keyword>
<dbReference type="PANTHER" id="PTHR22930">
    <property type="match status" value="1"/>
</dbReference>
<dbReference type="EMBL" id="JAAIUW010000006">
    <property type="protein sequence ID" value="KAF7827234.1"/>
    <property type="molecule type" value="Genomic_DNA"/>
</dbReference>
<name>A0A834U0G4_9FABA</name>
<comment type="caution">
    <text evidence="3">The sequence shown here is derived from an EMBL/GenBank/DDBJ whole genome shotgun (WGS) entry which is preliminary data.</text>
</comment>
<gene>
    <name evidence="3" type="ORF">G2W53_018398</name>
</gene>
<feature type="region of interest" description="Disordered" evidence="1">
    <location>
        <begin position="1"/>
        <end position="33"/>
    </location>
</feature>
<evidence type="ECO:0000313" key="3">
    <source>
        <dbReference type="EMBL" id="KAF7827234.1"/>
    </source>
</evidence>
<organism evidence="3 4">
    <name type="scientific">Senna tora</name>
    <dbReference type="NCBI Taxonomy" id="362788"/>
    <lineage>
        <taxon>Eukaryota</taxon>
        <taxon>Viridiplantae</taxon>
        <taxon>Streptophyta</taxon>
        <taxon>Embryophyta</taxon>
        <taxon>Tracheophyta</taxon>
        <taxon>Spermatophyta</taxon>
        <taxon>Magnoliopsida</taxon>
        <taxon>eudicotyledons</taxon>
        <taxon>Gunneridae</taxon>
        <taxon>Pentapetalae</taxon>
        <taxon>rosids</taxon>
        <taxon>fabids</taxon>
        <taxon>Fabales</taxon>
        <taxon>Fabaceae</taxon>
        <taxon>Caesalpinioideae</taxon>
        <taxon>Cassia clade</taxon>
        <taxon>Senna</taxon>
    </lineage>
</organism>
<dbReference type="OrthoDB" id="1681765at2759"/>
<dbReference type="PANTHER" id="PTHR22930:SF228">
    <property type="entry name" value="PROTEIN ALP1-LIKE"/>
    <property type="match status" value="1"/>
</dbReference>
<dbReference type="InterPro" id="IPR045249">
    <property type="entry name" value="HARBI1-like"/>
</dbReference>
<proteinExistence type="predicted"/>
<dbReference type="Proteomes" id="UP000634136">
    <property type="component" value="Unassembled WGS sequence"/>
</dbReference>
<dbReference type="InterPro" id="IPR058353">
    <property type="entry name" value="DUF8040"/>
</dbReference>
<accession>A0A834U0G4</accession>
<sequence length="314" mass="35715">MYPSHLHSIAPSSSAQSDLHPRRSPSSASSGSTDCCAESFDLQLKVLCTMDIDNSSSESSEEDSKLEELLMINMIYEYESKFLNKVPVRTSKLTGQQFIDELIQGSGTVCYELLRMEKSCFINLCDELKRKDYLQGSRNVTLEEKVAIFLYIIGHNLRQRVVADRFQHSTQTISFYFKEVLRAICRMGQELIKQESTELPDHVKHNPLYFPWFNNCLGAIDGTHISAWAPAEKQVSCRGRKTVVTQNVLCICDFNMMFTYVYSDWEGSAHDAKVLLDALTNPEANFPWPTRGVKDIMHKNIGVEVAKLQVLESF</sequence>
<evidence type="ECO:0000259" key="2">
    <source>
        <dbReference type="Pfam" id="PF26138"/>
    </source>
</evidence>
<reference evidence="3" key="1">
    <citation type="submission" date="2020-09" db="EMBL/GenBank/DDBJ databases">
        <title>Genome-Enabled Discovery of Anthraquinone Biosynthesis in Senna tora.</title>
        <authorList>
            <person name="Kang S.-H."/>
            <person name="Pandey R.P."/>
            <person name="Lee C.-M."/>
            <person name="Sim J.-S."/>
            <person name="Jeong J.-T."/>
            <person name="Choi B.-S."/>
            <person name="Jung M."/>
            <person name="Ginzburg D."/>
            <person name="Zhao K."/>
            <person name="Won S.Y."/>
            <person name="Oh T.-J."/>
            <person name="Yu Y."/>
            <person name="Kim N.-H."/>
            <person name="Lee O.R."/>
            <person name="Lee T.-H."/>
            <person name="Bashyal P."/>
            <person name="Kim T.-S."/>
            <person name="Lee W.-H."/>
            <person name="Kawkins C."/>
            <person name="Kim C.-K."/>
            <person name="Kim J.S."/>
            <person name="Ahn B.O."/>
            <person name="Rhee S.Y."/>
            <person name="Sohng J.K."/>
        </authorList>
    </citation>
    <scope>NUCLEOTIDE SEQUENCE</scope>
    <source>
        <tissue evidence="3">Leaf</tissue>
    </source>
</reference>
<dbReference type="AlphaFoldDB" id="A0A834U0G4"/>
<dbReference type="Pfam" id="PF26138">
    <property type="entry name" value="DUF8040"/>
    <property type="match status" value="1"/>
</dbReference>